<dbReference type="GeneID" id="109017751"/>
<dbReference type="Gramene" id="Jr16_07500_p1">
    <property type="protein sequence ID" value="cds.Jr16_07500_p1"/>
    <property type="gene ID" value="Jr16_07500"/>
</dbReference>
<dbReference type="GO" id="GO:0003676">
    <property type="term" value="F:nucleic acid binding"/>
    <property type="evidence" value="ECO:0007669"/>
    <property type="project" value="InterPro"/>
</dbReference>
<dbReference type="AlphaFoldDB" id="A0A2I4HH42"/>
<dbReference type="InterPro" id="IPR002156">
    <property type="entry name" value="RNaseH_domain"/>
</dbReference>
<gene>
    <name evidence="2" type="primary">LOC109017751</name>
</gene>
<dbReference type="OrthoDB" id="1348681at2759"/>
<dbReference type="KEGG" id="jre:109017751"/>
<organism evidence="1 2">
    <name type="scientific">Juglans regia</name>
    <name type="common">English walnut</name>
    <dbReference type="NCBI Taxonomy" id="51240"/>
    <lineage>
        <taxon>Eukaryota</taxon>
        <taxon>Viridiplantae</taxon>
        <taxon>Streptophyta</taxon>
        <taxon>Embryophyta</taxon>
        <taxon>Tracheophyta</taxon>
        <taxon>Spermatophyta</taxon>
        <taxon>Magnoliopsida</taxon>
        <taxon>eudicotyledons</taxon>
        <taxon>Gunneridae</taxon>
        <taxon>Pentapetalae</taxon>
        <taxon>rosids</taxon>
        <taxon>fabids</taxon>
        <taxon>Fagales</taxon>
        <taxon>Juglandaceae</taxon>
        <taxon>Juglans</taxon>
    </lineage>
</organism>
<dbReference type="Pfam" id="PF13966">
    <property type="entry name" value="zf-RVT"/>
    <property type="match status" value="1"/>
</dbReference>
<dbReference type="InterPro" id="IPR026960">
    <property type="entry name" value="RVT-Znf"/>
</dbReference>
<accession>A0A2I4HH42</accession>
<dbReference type="PANTHER" id="PTHR47723:SF19">
    <property type="entry name" value="POLYNUCLEOTIDYL TRANSFERASE, RIBONUCLEASE H-LIKE SUPERFAMILY PROTEIN"/>
    <property type="match status" value="1"/>
</dbReference>
<dbReference type="PANTHER" id="PTHR47723">
    <property type="entry name" value="OS05G0353850 PROTEIN"/>
    <property type="match status" value="1"/>
</dbReference>
<sequence length="211" mass="24330">MKVPNKMKIFAWRACKDGLPIAVNLGKKRVLSDDTCRFCLSDKEDIIHPVVNCEVVKGMWRFYLPELILDRHLSLFEMDLQMCERNMYEKLSILFALAWGFWFRRNKFVHAQELLGLATVAENAVVLLKSYDQVRHQSRVQVLKHYKWKFPPAGWLKLNVDAVVFLEWDKAGVGAVLRDENGSILMAFSRAEISLDGSEGVELLAIFRGLQ</sequence>
<dbReference type="RefSeq" id="XP_018808801.1">
    <property type="nucleotide sequence ID" value="XM_018953256.1"/>
</dbReference>
<keyword evidence="1" id="KW-1185">Reference proteome</keyword>
<evidence type="ECO:0000313" key="2">
    <source>
        <dbReference type="RefSeq" id="XP_018808801.1"/>
    </source>
</evidence>
<dbReference type="Proteomes" id="UP000235220">
    <property type="component" value="Chromosome 16"/>
</dbReference>
<name>A0A2I4HH42_JUGRE</name>
<reference evidence="2" key="1">
    <citation type="submission" date="2025-08" db="UniProtKB">
        <authorList>
            <consortium name="RefSeq"/>
        </authorList>
    </citation>
    <scope>IDENTIFICATION</scope>
    <source>
        <tissue evidence="2">Leaves</tissue>
    </source>
</reference>
<proteinExistence type="predicted"/>
<dbReference type="InterPro" id="IPR053151">
    <property type="entry name" value="RNase_H-like"/>
</dbReference>
<dbReference type="Pfam" id="PF13456">
    <property type="entry name" value="RVT_3"/>
    <property type="match status" value="1"/>
</dbReference>
<protein>
    <submittedName>
        <fullName evidence="2">Uncharacterized protein LOC109017751</fullName>
    </submittedName>
</protein>
<evidence type="ECO:0000313" key="1">
    <source>
        <dbReference type="Proteomes" id="UP000235220"/>
    </source>
</evidence>
<dbReference type="GO" id="GO:0004523">
    <property type="term" value="F:RNA-DNA hybrid ribonuclease activity"/>
    <property type="evidence" value="ECO:0007669"/>
    <property type="project" value="InterPro"/>
</dbReference>